<dbReference type="EMBL" id="JAEFBJ010000006">
    <property type="protein sequence ID" value="KAG7599606.1"/>
    <property type="molecule type" value="Genomic_DNA"/>
</dbReference>
<dbReference type="GO" id="GO:0008270">
    <property type="term" value="F:zinc ion binding"/>
    <property type="evidence" value="ECO:0007669"/>
    <property type="project" value="UniProtKB-KW"/>
</dbReference>
<dbReference type="Pfam" id="PF13456">
    <property type="entry name" value="RVT_3"/>
    <property type="match status" value="1"/>
</dbReference>
<keyword evidence="6" id="KW-0378">Hydrolase</keyword>
<evidence type="ECO:0000259" key="5">
    <source>
        <dbReference type="PROSITE" id="PS50879"/>
    </source>
</evidence>
<keyword evidence="1" id="KW-0862">Zinc</keyword>
<dbReference type="InterPro" id="IPR044730">
    <property type="entry name" value="RNase_H-like_dom_plant"/>
</dbReference>
<dbReference type="GO" id="GO:0003676">
    <property type="term" value="F:nucleic acid binding"/>
    <property type="evidence" value="ECO:0007669"/>
    <property type="project" value="InterPro"/>
</dbReference>
<feature type="region of interest" description="Disordered" evidence="2">
    <location>
        <begin position="501"/>
        <end position="520"/>
    </location>
</feature>
<keyword evidence="7" id="KW-1185">Reference proteome</keyword>
<dbReference type="PANTHER" id="PTHR33116">
    <property type="entry name" value="REVERSE TRANSCRIPTASE ZINC-BINDING DOMAIN-CONTAINING PROTEIN-RELATED-RELATED"/>
    <property type="match status" value="1"/>
</dbReference>
<dbReference type="CDD" id="cd01650">
    <property type="entry name" value="RT_nLTR_like"/>
    <property type="match status" value="1"/>
</dbReference>
<protein>
    <submittedName>
        <fullName evidence="6">Endonuclease/exonuclease/phosphatase superfamily</fullName>
    </submittedName>
</protein>
<dbReference type="CDD" id="cd06222">
    <property type="entry name" value="RNase_H_like"/>
    <property type="match status" value="1"/>
</dbReference>
<feature type="region of interest" description="Disordered" evidence="2">
    <location>
        <begin position="368"/>
        <end position="426"/>
    </location>
</feature>
<dbReference type="InterPro" id="IPR000477">
    <property type="entry name" value="RT_dom"/>
</dbReference>
<evidence type="ECO:0000259" key="3">
    <source>
        <dbReference type="PROSITE" id="PS50158"/>
    </source>
</evidence>
<feature type="region of interest" description="Disordered" evidence="2">
    <location>
        <begin position="1"/>
        <end position="40"/>
    </location>
</feature>
<dbReference type="OrthoDB" id="1433099at2759"/>
<keyword evidence="1" id="KW-0479">Metal-binding</keyword>
<sequence length="1778" mass="199830">MSEEREATTSNSVDPDAAMTDISEQGRPPGDPPDVPGSWVQKVVGGNIGGRLTPEKVLDEAFVTEKVHLTFPDGEDGEPEITIEREVLEAMNGLWKRCMIVKVLDRNIPIAVLNRKLWELWNPSGSMSVIDLPRQFFMVRFELEEEYLSALTGGPWRAFGSHLMVQAWTPEFEPLRDEIVTTPVWVRLSNIPVNFYHRSILMGIARGLGKPIRVDPTTLIFERARFARVCVEVNLTKPLKGTVMVNGERYFVAYEGLSNICSSCGIYGHLVHNCPKVAAEKAKNATPVGVTEVVRGSKPVDDGFTVVRRSGRRPANLENRVGVAAGPPVTDMGRNLQEIPENIMISNRFGGLEEDMVTTEMREVTILAGGDKENVNQGNIQRKGKSTGQGSGSSNGAKVTRNNSGPRDVLGTKRAAGNKSNVVAGPKTKQKNINRPARGLVFGPTREEVVLSESGKRLRVENRAAGRLGGVFAGEGDHSMINARHLQSDEVEDDRNPMATAVVSPQNESEKSRSPQEEEAGMTEAYMMKKFPTDMLAVFETHAGGEAASRICRGLGFENSFRVDAAGQSGGLWLLWRNSVGTVVVEESSDQFIYATVTNGTEKVHVIAVYAAPTVTRRSGLWGQLTTVIQNVDGPLIIGGDFNTIIRVDERTGGSGRLSTDSLAFGEWCNNLSLIDMGFRGNKFTWRRGKEESTFVAKRLDRILCCPQARLQWQEAIVSHLPFLSSDHAPLYIQLCPESKGDPRRRPFRFEAAWMKHESFKELLNQSWNGNIRTPDALKKLRDVLKRWNKDVFGDVHKRKEQLVSEIKIVQDALELNQTDDLLKKEEELIKEFEVVLEQEEVLWFQKSREKWVVLGDRNTTYFHTSTIIRRRRNRIEALKGDDGRWLTSPPELEELAVNYYKRLYSMEDVDSDFEQLPSVGFTRLPREELQELSRPYTKEDVEKAVRSMGQYKAPGPDGFQPGFYQHCWDVVGCSVTKFVLDFFATSNLPEETNDALVVLIAKVEKPERITQFRPISLCNVLFKTITKAMVMRLKRVMPTLIGPAQSSFIPGRLSTDNIVLVQEAVHSMRRKKGRKGWMLLKLDLEKAYDRIRWDFLEDTLTVSGLPEKYVGWIMQCVKGPSMNVLWNGEKTETFKPSRGLRQGDPLSPYLFVLCLERLCHLIELAVDSKEWKAISLSCGGPKLSHICFADDLILFAEASVTQIRVIRKVLEKFCKASGQKVSLEKSKIFFSNNVHRDLAKLISDESGIKSTKDLGKYLGMPVLQKRINKDTYGELLEKVNSRLSGWKGRFLSFAGRFTLTKAVIGSIPIHSMGTISLPASVLDGLDKAARSFLWGSSAEQKKQHLIAWDRVCAPKYDGGLGIKSAKHMNKAMLAKLGWRLLQDRGSLWAKVLRHKYKVGEVKDPRWLVTKGSWSSTWRSVGSGLREAVIPGLSWVLGDGKDGRGWDFTRIRLFISPIVKLQLAARVVDNVTGAVETSDGQFTVKSAYNLLTRDETPRQWMGNLFKRVWRVRAPERVRMFLWLVVNQAIMTNVERHRRHLSDSGLCQVCKGGEETIIHVLRDCPAMEGIWQRLLPPRSRQPFFAKSILEWVYANLGEEREVAGSPWSTCFAMTVWWGWKWRCGNVFNSNGKCRDRLRFLKELAKEVSSAFLFVEGSGRRAMREERLIAWKPPGDDWIKLNTDGASQGNPGKATAGGVLRDSGGNWRGGFALNIGVCSAPLAELWGVYYGLYIAWERGFTRLELEVDSEIVVGFLKTGISDSHPLSFLVRLCYGFISRD</sequence>
<name>A0A8T2CMP2_ARASU</name>
<dbReference type="Pfam" id="PF14111">
    <property type="entry name" value="DUF4283"/>
    <property type="match status" value="1"/>
</dbReference>
<dbReference type="Proteomes" id="UP000694251">
    <property type="component" value="Chromosome 6"/>
</dbReference>
<evidence type="ECO:0000259" key="4">
    <source>
        <dbReference type="PROSITE" id="PS50878"/>
    </source>
</evidence>
<dbReference type="InterPro" id="IPR025558">
    <property type="entry name" value="DUF4283"/>
</dbReference>
<evidence type="ECO:0000313" key="6">
    <source>
        <dbReference type="EMBL" id="KAG7599606.1"/>
    </source>
</evidence>
<dbReference type="Pfam" id="PF00078">
    <property type="entry name" value="RVT_1"/>
    <property type="match status" value="1"/>
</dbReference>
<gene>
    <name evidence="6" type="ORF">ISN44_As06g037840</name>
</gene>
<dbReference type="PROSITE" id="PS50158">
    <property type="entry name" value="ZF_CCHC"/>
    <property type="match status" value="1"/>
</dbReference>
<evidence type="ECO:0000313" key="7">
    <source>
        <dbReference type="Proteomes" id="UP000694251"/>
    </source>
</evidence>
<proteinExistence type="predicted"/>
<keyword evidence="1" id="KW-0863">Zinc-finger</keyword>
<accession>A0A8T2CMP2</accession>
<feature type="domain" description="RNase H type-1" evidence="5">
    <location>
        <begin position="1673"/>
        <end position="1778"/>
    </location>
</feature>
<dbReference type="Pfam" id="PF03372">
    <property type="entry name" value="Exo_endo_phos"/>
    <property type="match status" value="1"/>
</dbReference>
<evidence type="ECO:0000256" key="2">
    <source>
        <dbReference type="SAM" id="MobiDB-lite"/>
    </source>
</evidence>
<dbReference type="GO" id="GO:0004523">
    <property type="term" value="F:RNA-DNA hybrid ribonuclease activity"/>
    <property type="evidence" value="ECO:0007669"/>
    <property type="project" value="InterPro"/>
</dbReference>
<dbReference type="InterPro" id="IPR005135">
    <property type="entry name" value="Endo/exonuclease/phosphatase"/>
</dbReference>
<reference evidence="6 7" key="1">
    <citation type="submission" date="2020-12" db="EMBL/GenBank/DDBJ databases">
        <title>Concerted genomic and epigenomic changes stabilize Arabidopsis allopolyploids.</title>
        <authorList>
            <person name="Chen Z."/>
        </authorList>
    </citation>
    <scope>NUCLEOTIDE SEQUENCE [LARGE SCALE GENOMIC DNA]</scope>
    <source>
        <strain evidence="6">As9502</strain>
        <tissue evidence="6">Leaf</tissue>
    </source>
</reference>
<comment type="caution">
    <text evidence="6">The sequence shown here is derived from an EMBL/GenBank/DDBJ whole genome shotgun (WGS) entry which is preliminary data.</text>
</comment>
<feature type="domain" description="Reverse transcriptase" evidence="4">
    <location>
        <begin position="982"/>
        <end position="1263"/>
    </location>
</feature>
<evidence type="ECO:0000256" key="1">
    <source>
        <dbReference type="PROSITE-ProRule" id="PRU00047"/>
    </source>
</evidence>
<dbReference type="PANTHER" id="PTHR33116:SF70">
    <property type="entry name" value="NON-LTR RETROELEMENT REVERSE TRANSCRIPTASE-LIKE PROTEIN"/>
    <property type="match status" value="1"/>
</dbReference>
<dbReference type="InterPro" id="IPR001878">
    <property type="entry name" value="Znf_CCHC"/>
</dbReference>
<feature type="domain" description="CCHC-type" evidence="3">
    <location>
        <begin position="261"/>
        <end position="276"/>
    </location>
</feature>
<dbReference type="PROSITE" id="PS50878">
    <property type="entry name" value="RT_POL"/>
    <property type="match status" value="1"/>
</dbReference>
<dbReference type="InterPro" id="IPR002156">
    <property type="entry name" value="RNaseH_domain"/>
</dbReference>
<dbReference type="InterPro" id="IPR026960">
    <property type="entry name" value="RVT-Znf"/>
</dbReference>
<dbReference type="Pfam" id="PF13966">
    <property type="entry name" value="zf-RVT"/>
    <property type="match status" value="1"/>
</dbReference>
<keyword evidence="6" id="KW-0255">Endonuclease</keyword>
<dbReference type="PROSITE" id="PS50879">
    <property type="entry name" value="RNASE_H_1"/>
    <property type="match status" value="1"/>
</dbReference>
<organism evidence="6 7">
    <name type="scientific">Arabidopsis suecica</name>
    <name type="common">Swedish thale-cress</name>
    <name type="synonym">Cardaminopsis suecica</name>
    <dbReference type="NCBI Taxonomy" id="45249"/>
    <lineage>
        <taxon>Eukaryota</taxon>
        <taxon>Viridiplantae</taxon>
        <taxon>Streptophyta</taxon>
        <taxon>Embryophyta</taxon>
        <taxon>Tracheophyta</taxon>
        <taxon>Spermatophyta</taxon>
        <taxon>Magnoliopsida</taxon>
        <taxon>eudicotyledons</taxon>
        <taxon>Gunneridae</taxon>
        <taxon>Pentapetalae</taxon>
        <taxon>rosids</taxon>
        <taxon>malvids</taxon>
        <taxon>Brassicales</taxon>
        <taxon>Brassicaceae</taxon>
        <taxon>Camelineae</taxon>
        <taxon>Arabidopsis</taxon>
    </lineage>
</organism>
<keyword evidence="6" id="KW-0540">Nuclease</keyword>